<dbReference type="Proteomes" id="UP001374803">
    <property type="component" value="Chromosome"/>
</dbReference>
<protein>
    <recommendedName>
        <fullName evidence="4">Lipoprotein</fullName>
    </recommendedName>
</protein>
<dbReference type="EMBL" id="CP089983">
    <property type="protein sequence ID" value="WXB00862.1"/>
    <property type="molecule type" value="Genomic_DNA"/>
</dbReference>
<gene>
    <name evidence="2" type="ORF">LVJ94_28560</name>
</gene>
<feature type="chain" id="PRO_5047471807" description="Lipoprotein" evidence="1">
    <location>
        <begin position="19"/>
        <end position="167"/>
    </location>
</feature>
<proteinExistence type="predicted"/>
<evidence type="ECO:0000313" key="2">
    <source>
        <dbReference type="EMBL" id="WXB00862.1"/>
    </source>
</evidence>
<organism evidence="2 3">
    <name type="scientific">Pendulispora rubella</name>
    <dbReference type="NCBI Taxonomy" id="2741070"/>
    <lineage>
        <taxon>Bacteria</taxon>
        <taxon>Pseudomonadati</taxon>
        <taxon>Myxococcota</taxon>
        <taxon>Myxococcia</taxon>
        <taxon>Myxococcales</taxon>
        <taxon>Sorangiineae</taxon>
        <taxon>Pendulisporaceae</taxon>
        <taxon>Pendulispora</taxon>
    </lineage>
</organism>
<accession>A0ABZ2KQA9</accession>
<evidence type="ECO:0008006" key="4">
    <source>
        <dbReference type="Google" id="ProtNLM"/>
    </source>
</evidence>
<sequence length="167" mass="17215">MQLRIVSFAAFATLAGLAGCSNGSGGSNDPSGESNASTTQTLTTVDATAGDAAAWDQIHAKMVKHAQCMRAHGATDWPDPPEAKGDGGRRMIVARRIDDGGFMQAMPGQPIDSVEAMPRIPGDAGHGPRLFIHHRAGEDGGPVQAALDACASELPGELMVTTEPAAR</sequence>
<evidence type="ECO:0000313" key="3">
    <source>
        <dbReference type="Proteomes" id="UP001374803"/>
    </source>
</evidence>
<name>A0ABZ2KQA9_9BACT</name>
<feature type="signal peptide" evidence="1">
    <location>
        <begin position="1"/>
        <end position="18"/>
    </location>
</feature>
<reference evidence="2" key="1">
    <citation type="submission" date="2021-12" db="EMBL/GenBank/DDBJ databases">
        <title>Discovery of the Pendulisporaceae a myxobacterial family with distinct sporulation behavior and unique specialized metabolism.</title>
        <authorList>
            <person name="Garcia R."/>
            <person name="Popoff A."/>
            <person name="Bader C.D."/>
            <person name="Loehr J."/>
            <person name="Walesch S."/>
            <person name="Walt C."/>
            <person name="Boldt J."/>
            <person name="Bunk B."/>
            <person name="Haeckl F.J.F.P.J."/>
            <person name="Gunesch A.P."/>
            <person name="Birkelbach J."/>
            <person name="Nuebel U."/>
            <person name="Pietschmann T."/>
            <person name="Bach T."/>
            <person name="Mueller R."/>
        </authorList>
    </citation>
    <scope>NUCLEOTIDE SEQUENCE</scope>
    <source>
        <strain evidence="2">MSr11367</strain>
    </source>
</reference>
<dbReference type="PROSITE" id="PS51257">
    <property type="entry name" value="PROKAR_LIPOPROTEIN"/>
    <property type="match status" value="1"/>
</dbReference>
<keyword evidence="3" id="KW-1185">Reference proteome</keyword>
<keyword evidence="1" id="KW-0732">Signal</keyword>
<dbReference type="RefSeq" id="WP_394830464.1">
    <property type="nucleotide sequence ID" value="NZ_CP089929.1"/>
</dbReference>
<evidence type="ECO:0000256" key="1">
    <source>
        <dbReference type="SAM" id="SignalP"/>
    </source>
</evidence>